<dbReference type="AlphaFoldDB" id="C0E985"/>
<dbReference type="STRING" id="537013.CLOSTMETH_00383"/>
<name>C0E985_9FIRM</name>
<proteinExistence type="predicted"/>
<dbReference type="Proteomes" id="UP000003340">
    <property type="component" value="Unassembled WGS sequence"/>
</dbReference>
<keyword evidence="1" id="KW-0175">Coiled coil</keyword>
<dbReference type="eggNOG" id="COG1196">
    <property type="taxonomic scope" value="Bacteria"/>
</dbReference>
<dbReference type="HOGENOM" id="CLU_853921_0_0_9"/>
<feature type="coiled-coil region" evidence="1">
    <location>
        <begin position="194"/>
        <end position="228"/>
    </location>
</feature>
<dbReference type="Pfam" id="PF07554">
    <property type="entry name" value="FIVAR"/>
    <property type="match status" value="2"/>
</dbReference>
<protein>
    <submittedName>
        <fullName evidence="2">Uncharacterized protein</fullName>
    </submittedName>
</protein>
<keyword evidence="3" id="KW-1185">Reference proteome</keyword>
<accession>C0E985</accession>
<sequence length="326" mass="35958">MKIKTNFPHFCLHLFFEPTIIKLDVSIRLPQERRSKEMKRSVLAALLAFIIACGTLAGTSSIVLADTTKAGATPTDLTDVPTPLQQSIAYALEFKKTPDYENLIPSVRQLFDDTLAKAQAMEADPNASAVDKALMAVELSTVCNMLDFVKGDKTELQAYYDEVKDLDLDLYVDGKEKDDFIAALQNAFDVLESEESIQKDVDDAKTALEAARDALIEKQQEVDKSALQEAIRDAEAVDLNDYISTGQDAFTDALADAKEIFENPDATQQQVNDATEALKAAQSDLIQKADKTDLEEAIQNAEKIDTDDFTSTGKQEFIDKLEAAKE</sequence>
<reference evidence="2 3" key="2">
    <citation type="submission" date="2009-02" db="EMBL/GenBank/DDBJ databases">
        <title>Draft genome sequence of Clostridium methylpentosum (DSM 5476).</title>
        <authorList>
            <person name="Sudarsanam P."/>
            <person name="Ley R."/>
            <person name="Guruge J."/>
            <person name="Turnbaugh P.J."/>
            <person name="Mahowald M."/>
            <person name="Liep D."/>
            <person name="Gordon J."/>
        </authorList>
    </citation>
    <scope>NUCLEOTIDE SEQUENCE [LARGE SCALE GENOMIC DNA]</scope>
    <source>
        <strain evidence="2 3">DSM 5476</strain>
    </source>
</reference>
<dbReference type="EMBL" id="ACEC01000019">
    <property type="protein sequence ID" value="EEG31915.1"/>
    <property type="molecule type" value="Genomic_DNA"/>
</dbReference>
<gene>
    <name evidence="2" type="ORF">CLOSTMETH_00383</name>
</gene>
<evidence type="ECO:0000313" key="2">
    <source>
        <dbReference type="EMBL" id="EEG31915.1"/>
    </source>
</evidence>
<comment type="caution">
    <text evidence="2">The sequence shown here is derived from an EMBL/GenBank/DDBJ whole genome shotgun (WGS) entry which is preliminary data.</text>
</comment>
<evidence type="ECO:0000256" key="1">
    <source>
        <dbReference type="SAM" id="Coils"/>
    </source>
</evidence>
<feature type="non-terminal residue" evidence="2">
    <location>
        <position position="326"/>
    </location>
</feature>
<reference evidence="2 3" key="1">
    <citation type="submission" date="2009-01" db="EMBL/GenBank/DDBJ databases">
        <authorList>
            <person name="Fulton L."/>
            <person name="Clifton S."/>
            <person name="Fulton B."/>
            <person name="Xu J."/>
            <person name="Minx P."/>
            <person name="Pepin K.H."/>
            <person name="Johnson M."/>
            <person name="Bhonagiri V."/>
            <person name="Nash W.E."/>
            <person name="Mardis E.R."/>
            <person name="Wilson R.K."/>
        </authorList>
    </citation>
    <scope>NUCLEOTIDE SEQUENCE [LARGE SCALE GENOMIC DNA]</scope>
    <source>
        <strain evidence="2 3">DSM 5476</strain>
    </source>
</reference>
<evidence type="ECO:0000313" key="3">
    <source>
        <dbReference type="Proteomes" id="UP000003340"/>
    </source>
</evidence>
<organism evidence="2 3">
    <name type="scientific">[Clostridium] methylpentosum DSM 5476</name>
    <dbReference type="NCBI Taxonomy" id="537013"/>
    <lineage>
        <taxon>Bacteria</taxon>
        <taxon>Bacillati</taxon>
        <taxon>Bacillota</taxon>
        <taxon>Clostridia</taxon>
        <taxon>Eubacteriales</taxon>
        <taxon>Oscillospiraceae</taxon>
        <taxon>Oscillospiraceae incertae sedis</taxon>
    </lineage>
</organism>
<dbReference type="Gene3D" id="1.20.1270.90">
    <property type="entry name" value="AF1782-like"/>
    <property type="match status" value="2"/>
</dbReference>